<accession>A0ACC2VE76</accession>
<reference evidence="1" key="1">
    <citation type="submission" date="2023-04" db="EMBL/GenBank/DDBJ databases">
        <title>Draft Genome sequencing of Naganishia species isolated from polar environments using Oxford Nanopore Technology.</title>
        <authorList>
            <person name="Leo P."/>
            <person name="Venkateswaran K."/>
        </authorList>
    </citation>
    <scope>NUCLEOTIDE SEQUENCE</scope>
    <source>
        <strain evidence="1">MNA-CCFEE 5423</strain>
    </source>
</reference>
<evidence type="ECO:0000313" key="1">
    <source>
        <dbReference type="EMBL" id="KAJ9097245.1"/>
    </source>
</evidence>
<name>A0ACC2VE76_9TREE</name>
<organism evidence="1 2">
    <name type="scientific">Naganishia friedmannii</name>
    <dbReference type="NCBI Taxonomy" id="89922"/>
    <lineage>
        <taxon>Eukaryota</taxon>
        <taxon>Fungi</taxon>
        <taxon>Dikarya</taxon>
        <taxon>Basidiomycota</taxon>
        <taxon>Agaricomycotina</taxon>
        <taxon>Tremellomycetes</taxon>
        <taxon>Filobasidiales</taxon>
        <taxon>Filobasidiaceae</taxon>
        <taxon>Naganishia</taxon>
    </lineage>
</organism>
<proteinExistence type="predicted"/>
<comment type="caution">
    <text evidence="1">The sequence shown here is derived from an EMBL/GenBank/DDBJ whole genome shotgun (WGS) entry which is preliminary data.</text>
</comment>
<dbReference type="EMBL" id="JASBWT010000017">
    <property type="protein sequence ID" value="KAJ9097245.1"/>
    <property type="molecule type" value="Genomic_DNA"/>
</dbReference>
<gene>
    <name evidence="1" type="ORF">QFC21_004914</name>
</gene>
<keyword evidence="2" id="KW-1185">Reference proteome</keyword>
<dbReference type="Proteomes" id="UP001227268">
    <property type="component" value="Unassembled WGS sequence"/>
</dbReference>
<evidence type="ECO:0000313" key="2">
    <source>
        <dbReference type="Proteomes" id="UP001227268"/>
    </source>
</evidence>
<sequence>MYRGNINEDEDDDDQNLPQIPGGFGTNRGGASGSNPGSGRSTPSAGVGGPGPFGYRQGATGIGARGGPGGFGGAHGILGQFMNGGYSGGMGFGGGMGMGGYGFMNRGPADPSAFNEYFKAYSVAVMNGRERSELAYGGKTSLDIEGPWTFNLKNPKNPTALQTHAGVLEFIGEEGCCYLPAWMMKQLNLTEGDPIKVQGAKLPKGKMVKLQAQTVDFLEVADPKAALEQALRYFSVLTKGDTIEVSFSMLTFEFLIMEVTPDGPGINIIDTDLEVDFAAPKGYVEPTPAAPIPIATMADKLKIDINSVSSAVSTRPSSAASSRTGAAGPAAETGGVEIFKGTGATLNGRKTKGKGLAKQIQEVDKDSRIVRTDKPRMVTNESIANDGRMVPAALDLPYGKLFFGFTYKPYDPKATSVKKVEPEDGAGASAQPSFVGSGTTLSGRKPPSASKASRDSKSTQMPSVKEEAKEDPWAKLGSGAKLNSKTNAASSSTDVQPSSASRSQAIVIDDDDDDDDDFGMYGSGSDFDGFEDNDVIEVDSD</sequence>
<protein>
    <submittedName>
        <fullName evidence="1">Uncharacterized protein</fullName>
    </submittedName>
</protein>